<gene>
    <name evidence="1" type="ORF">BU14_0337s0012</name>
</gene>
<organism evidence="1 2">
    <name type="scientific">Porphyra umbilicalis</name>
    <name type="common">Purple laver</name>
    <name type="synonym">Red alga</name>
    <dbReference type="NCBI Taxonomy" id="2786"/>
    <lineage>
        <taxon>Eukaryota</taxon>
        <taxon>Rhodophyta</taxon>
        <taxon>Bangiophyceae</taxon>
        <taxon>Bangiales</taxon>
        <taxon>Bangiaceae</taxon>
        <taxon>Porphyra</taxon>
    </lineage>
</organism>
<proteinExistence type="predicted"/>
<protein>
    <submittedName>
        <fullName evidence="1">Uncharacterized protein</fullName>
    </submittedName>
</protein>
<name>A0A1X6NYD5_PORUM</name>
<dbReference type="AlphaFoldDB" id="A0A1X6NYD5"/>
<dbReference type="EMBL" id="KV918988">
    <property type="protein sequence ID" value="OSX73577.1"/>
    <property type="molecule type" value="Genomic_DNA"/>
</dbReference>
<sequence>MGAKCCVSLSRSHFSRLSRGDIFFASLRVDPGAAWAAEVRPGFLDAREAAGDVVYGVAMVALPGSREPAPARALGRLV</sequence>
<dbReference type="Proteomes" id="UP000218209">
    <property type="component" value="Unassembled WGS sequence"/>
</dbReference>
<accession>A0A1X6NYD5</accession>
<evidence type="ECO:0000313" key="1">
    <source>
        <dbReference type="EMBL" id="OSX73577.1"/>
    </source>
</evidence>
<reference evidence="1 2" key="1">
    <citation type="submission" date="2017-03" db="EMBL/GenBank/DDBJ databases">
        <title>WGS assembly of Porphyra umbilicalis.</title>
        <authorList>
            <person name="Brawley S.H."/>
            <person name="Blouin N.A."/>
            <person name="Ficko-Blean E."/>
            <person name="Wheeler G.L."/>
            <person name="Lohr M."/>
            <person name="Goodson H.V."/>
            <person name="Jenkins J.W."/>
            <person name="Blaby-Haas C.E."/>
            <person name="Helliwell K.E."/>
            <person name="Chan C."/>
            <person name="Marriage T."/>
            <person name="Bhattacharya D."/>
            <person name="Klein A.S."/>
            <person name="Badis Y."/>
            <person name="Brodie J."/>
            <person name="Cao Y."/>
            <person name="Collen J."/>
            <person name="Dittami S.M."/>
            <person name="Gachon C.M."/>
            <person name="Green B.R."/>
            <person name="Karpowicz S."/>
            <person name="Kim J.W."/>
            <person name="Kudahl U."/>
            <person name="Lin S."/>
            <person name="Michel G."/>
            <person name="Mittag M."/>
            <person name="Olson B.J."/>
            <person name="Pangilinan J."/>
            <person name="Peng Y."/>
            <person name="Qiu H."/>
            <person name="Shu S."/>
            <person name="Singer J.T."/>
            <person name="Smith A.G."/>
            <person name="Sprecher B.N."/>
            <person name="Wagner V."/>
            <person name="Wang W."/>
            <person name="Wang Z.-Y."/>
            <person name="Yan J."/>
            <person name="Yarish C."/>
            <person name="Zoeuner-Riek S."/>
            <person name="Zhuang Y."/>
            <person name="Zou Y."/>
            <person name="Lindquist E.A."/>
            <person name="Grimwood J."/>
            <person name="Barry K."/>
            <person name="Rokhsar D.S."/>
            <person name="Schmutz J."/>
            <person name="Stiller J.W."/>
            <person name="Grossman A.R."/>
            <person name="Prochnik S.E."/>
        </authorList>
    </citation>
    <scope>NUCLEOTIDE SEQUENCE [LARGE SCALE GENOMIC DNA]</scope>
    <source>
        <strain evidence="1">4086291</strain>
    </source>
</reference>
<keyword evidence="2" id="KW-1185">Reference proteome</keyword>
<evidence type="ECO:0000313" key="2">
    <source>
        <dbReference type="Proteomes" id="UP000218209"/>
    </source>
</evidence>